<accession>A0A238KCA0</accession>
<evidence type="ECO:0000259" key="1">
    <source>
        <dbReference type="Pfam" id="PF08279"/>
    </source>
</evidence>
<dbReference type="PANTHER" id="PTHR34580">
    <property type="match status" value="1"/>
</dbReference>
<name>A0A238KCA0_9RHOB</name>
<protein>
    <submittedName>
        <fullName evidence="3">HTH domain protein</fullName>
    </submittedName>
</protein>
<dbReference type="InterPro" id="IPR051534">
    <property type="entry name" value="CBASS_pafABC_assoc_protein"/>
</dbReference>
<dbReference type="InterPro" id="IPR013196">
    <property type="entry name" value="HTH_11"/>
</dbReference>
<feature type="domain" description="Helix-turn-helix type 11" evidence="1">
    <location>
        <begin position="6"/>
        <end position="59"/>
    </location>
</feature>
<organism evidence="3 4">
    <name type="scientific">Pelagimonas varians</name>
    <dbReference type="NCBI Taxonomy" id="696760"/>
    <lineage>
        <taxon>Bacteria</taxon>
        <taxon>Pseudomonadati</taxon>
        <taxon>Pseudomonadota</taxon>
        <taxon>Alphaproteobacteria</taxon>
        <taxon>Rhodobacterales</taxon>
        <taxon>Roseobacteraceae</taxon>
        <taxon>Pelagimonas</taxon>
    </lineage>
</organism>
<dbReference type="RefSeq" id="WP_097804308.1">
    <property type="nucleotide sequence ID" value="NZ_FXYH01000005.1"/>
</dbReference>
<dbReference type="InterPro" id="IPR036388">
    <property type="entry name" value="WH-like_DNA-bd_sf"/>
</dbReference>
<feature type="domain" description="WYL" evidence="2">
    <location>
        <begin position="140"/>
        <end position="203"/>
    </location>
</feature>
<evidence type="ECO:0000313" key="3">
    <source>
        <dbReference type="EMBL" id="SMX39666.1"/>
    </source>
</evidence>
<sequence length="232" mass="26018">MSRTERLFQLMDSLRRLPSPVTAAQLAQETDVSERTLYRDIDSLRGLGAVIDGAAGFGYTLIEDAHLPPLSFDDEELEALVLGLREVEAVGDPALAKAASRALARLQARLPDSQANRLKHAVLSAHRFVQIPEPGIDASALRKACWEERHVSFDYVDQHGAPTRREVQPLSVVFFDRSHCLIAKCLLRDAFRTFRLDRMAELAVSNQFFRPRRVSMLRDALAAYKIDTGKHP</sequence>
<keyword evidence="4" id="KW-1185">Reference proteome</keyword>
<dbReference type="InterPro" id="IPR026881">
    <property type="entry name" value="WYL_dom"/>
</dbReference>
<dbReference type="PANTHER" id="PTHR34580:SF3">
    <property type="entry name" value="PROTEIN PAFB"/>
    <property type="match status" value="1"/>
</dbReference>
<dbReference type="Proteomes" id="UP000220836">
    <property type="component" value="Unassembled WGS sequence"/>
</dbReference>
<proteinExistence type="predicted"/>
<dbReference type="InterPro" id="IPR036390">
    <property type="entry name" value="WH_DNA-bd_sf"/>
</dbReference>
<dbReference type="Gene3D" id="1.10.10.10">
    <property type="entry name" value="Winged helix-like DNA-binding domain superfamily/Winged helix DNA-binding domain"/>
    <property type="match status" value="1"/>
</dbReference>
<dbReference type="SUPFAM" id="SSF46785">
    <property type="entry name" value="Winged helix' DNA-binding domain"/>
    <property type="match status" value="1"/>
</dbReference>
<dbReference type="OrthoDB" id="9807255at2"/>
<evidence type="ECO:0000313" key="4">
    <source>
        <dbReference type="Proteomes" id="UP000220836"/>
    </source>
</evidence>
<gene>
    <name evidence="3" type="ORF">PEV8663_01813</name>
</gene>
<dbReference type="Pfam" id="PF08279">
    <property type="entry name" value="HTH_11"/>
    <property type="match status" value="1"/>
</dbReference>
<dbReference type="Pfam" id="PF13280">
    <property type="entry name" value="WYL"/>
    <property type="match status" value="1"/>
</dbReference>
<dbReference type="AlphaFoldDB" id="A0A238KCA0"/>
<dbReference type="PROSITE" id="PS52050">
    <property type="entry name" value="WYL"/>
    <property type="match status" value="1"/>
</dbReference>
<evidence type="ECO:0000259" key="2">
    <source>
        <dbReference type="Pfam" id="PF13280"/>
    </source>
</evidence>
<dbReference type="EMBL" id="FXYH01000005">
    <property type="protein sequence ID" value="SMX39666.1"/>
    <property type="molecule type" value="Genomic_DNA"/>
</dbReference>
<reference evidence="3 4" key="1">
    <citation type="submission" date="2017-05" db="EMBL/GenBank/DDBJ databases">
        <authorList>
            <person name="Song R."/>
            <person name="Chenine A.L."/>
            <person name="Ruprecht R.M."/>
        </authorList>
    </citation>
    <scope>NUCLEOTIDE SEQUENCE [LARGE SCALE GENOMIC DNA]</scope>
    <source>
        <strain evidence="3 4">CECT 8663</strain>
    </source>
</reference>